<keyword evidence="2" id="KW-1185">Reference proteome</keyword>
<comment type="caution">
    <text evidence="1">The sequence shown here is derived from an EMBL/GenBank/DDBJ whole genome shotgun (WGS) entry which is preliminary data.</text>
</comment>
<proteinExistence type="predicted"/>
<evidence type="ECO:0000313" key="2">
    <source>
        <dbReference type="Proteomes" id="UP000805649"/>
    </source>
</evidence>
<dbReference type="EMBL" id="VUJX02000006">
    <property type="protein sequence ID" value="KAL0935488.1"/>
    <property type="molecule type" value="Genomic_DNA"/>
</dbReference>
<reference evidence="1 2" key="1">
    <citation type="journal article" date="2020" name="Phytopathology">
        <title>Genome Sequence Resources of Colletotrichum truncatum, C. plurivorum, C. musicola, and C. sojae: Four Species Pathogenic to Soybean (Glycine max).</title>
        <authorList>
            <person name="Rogerio F."/>
            <person name="Boufleur T.R."/>
            <person name="Ciampi-Guillardi M."/>
            <person name="Sukno S.A."/>
            <person name="Thon M.R."/>
            <person name="Massola Junior N.S."/>
            <person name="Baroncelli R."/>
        </authorList>
    </citation>
    <scope>NUCLEOTIDE SEQUENCE [LARGE SCALE GENOMIC DNA]</scope>
    <source>
        <strain evidence="1 2">CMES1059</strain>
    </source>
</reference>
<organism evidence="1 2">
    <name type="scientific">Colletotrichum truncatum</name>
    <name type="common">Anthracnose fungus</name>
    <name type="synonym">Colletotrichum capsici</name>
    <dbReference type="NCBI Taxonomy" id="5467"/>
    <lineage>
        <taxon>Eukaryota</taxon>
        <taxon>Fungi</taxon>
        <taxon>Dikarya</taxon>
        <taxon>Ascomycota</taxon>
        <taxon>Pezizomycotina</taxon>
        <taxon>Sordariomycetes</taxon>
        <taxon>Hypocreomycetidae</taxon>
        <taxon>Glomerellales</taxon>
        <taxon>Glomerellaceae</taxon>
        <taxon>Colletotrichum</taxon>
        <taxon>Colletotrichum truncatum species complex</taxon>
    </lineage>
</organism>
<evidence type="ECO:0000313" key="1">
    <source>
        <dbReference type="EMBL" id="KAL0935488.1"/>
    </source>
</evidence>
<gene>
    <name evidence="1" type="ORF">CTRU02_210079</name>
</gene>
<accession>A0ACC3YU96</accession>
<name>A0ACC3YU96_COLTU</name>
<dbReference type="Proteomes" id="UP000805649">
    <property type="component" value="Unassembled WGS sequence"/>
</dbReference>
<sequence length="682" mass="71674">MSSLQTLGGTWLASLLLLLLNHLVLGQVFIGSNSDESSIPLTLPAPDKISSQCNSTFSTRLTCDTTLPRMAYGGYFPDTEELTHMCQTDCLQALEALRQAQTSQCADDILIVDGQPALVTVSVDTMMWVYNYTCRRDTQTGDFCAPIFDAWASDTNNNTSGEEGEPTSNSCSDCVLGTYQLQLGYAYGYDEELAASFSALTSSCGATGYPVTSPSAIYLTGGNPTSTAATPTSTSPEPDKSCVSTYTVQASDVDCHSIAVAQSVSLNQLLYFNNLQAGCADFATAAAAGTQLCMPHTCETYTVQQNDTCAGLVQQFGYAFTQSQLVAWNVDISRGCDNLALLVGAQICVSFPGDVASTTTTQPPPQSATIAPIPTNVVDGTNTRCSRYYEVKLDDTCASVSTNQGIALQDFYFLNPELNTTSCNNLFLGYSYCVAAVGDINTYSGYHGGSGPTNPCVGGTTVAEASSCYATTYATTDAWTFPVLNTTASATTTAASNWTSIPVTPVATYPVTESAEPTPTPYQAQMATGCTDFYKVVTGTTCAAILDGFAITFADFYAWNPDVGDDCQFLQLDVYVCVSHGSTSTTAVATTKTTTTSAATTSSSSSSSPAAPGPTQAGIAADCNKWILQQDGVYCYDMASNAGINLSCLYELNPALNTDAGECQGLWPGYAYCVGTEGGACS</sequence>
<protein>
    <submittedName>
        <fullName evidence="1">LysM domain-containing protein</fullName>
    </submittedName>
</protein>